<evidence type="ECO:0000313" key="3">
    <source>
        <dbReference type="Proteomes" id="UP001234216"/>
    </source>
</evidence>
<comment type="caution">
    <text evidence="2">The sequence shown here is derived from an EMBL/GenBank/DDBJ whole genome shotgun (WGS) entry which is preliminary data.</text>
</comment>
<evidence type="ECO:0008006" key="4">
    <source>
        <dbReference type="Google" id="ProtNLM"/>
    </source>
</evidence>
<gene>
    <name evidence="2" type="ORF">QFZ22_006262</name>
</gene>
<dbReference type="EMBL" id="JAUSZV010000005">
    <property type="protein sequence ID" value="MDQ0910277.1"/>
    <property type="molecule type" value="Genomic_DNA"/>
</dbReference>
<sequence>MWGAFVSGGIAVGPLLSGAMPSRRVSYSVLGAAVVLVAVLALREQ</sequence>
<dbReference type="Proteomes" id="UP001234216">
    <property type="component" value="Unassembled WGS sequence"/>
</dbReference>
<proteinExistence type="predicted"/>
<accession>A0AAW8FJG9</accession>
<dbReference type="AlphaFoldDB" id="A0AAW8FJG9"/>
<keyword evidence="1" id="KW-1133">Transmembrane helix</keyword>
<feature type="transmembrane region" description="Helical" evidence="1">
    <location>
        <begin position="25"/>
        <end position="42"/>
    </location>
</feature>
<name>A0AAW8FJG9_9ACTN</name>
<reference evidence="2" key="1">
    <citation type="submission" date="2023-07" db="EMBL/GenBank/DDBJ databases">
        <title>Comparative genomics of wheat-associated soil bacteria to identify genetic determinants of phenazine resistance.</title>
        <authorList>
            <person name="Mouncey N."/>
        </authorList>
    </citation>
    <scope>NUCLEOTIDE SEQUENCE</scope>
    <source>
        <strain evidence="2">V4I22</strain>
    </source>
</reference>
<evidence type="ECO:0000313" key="2">
    <source>
        <dbReference type="EMBL" id="MDQ0910277.1"/>
    </source>
</evidence>
<keyword evidence="1" id="KW-0472">Membrane</keyword>
<organism evidence="2 3">
    <name type="scientific">Streptomyces canus</name>
    <dbReference type="NCBI Taxonomy" id="58343"/>
    <lineage>
        <taxon>Bacteria</taxon>
        <taxon>Bacillati</taxon>
        <taxon>Actinomycetota</taxon>
        <taxon>Actinomycetes</taxon>
        <taxon>Kitasatosporales</taxon>
        <taxon>Streptomycetaceae</taxon>
        <taxon>Streptomyces</taxon>
        <taxon>Streptomyces aurantiacus group</taxon>
    </lineage>
</organism>
<evidence type="ECO:0000256" key="1">
    <source>
        <dbReference type="SAM" id="Phobius"/>
    </source>
</evidence>
<keyword evidence="1" id="KW-0812">Transmembrane</keyword>
<protein>
    <recommendedName>
        <fullName evidence="4">Membrane transporter protein</fullName>
    </recommendedName>
</protein>